<proteinExistence type="predicted"/>
<name>A0ABP8FZX5_9BACT</name>
<keyword evidence="1" id="KW-0472">Membrane</keyword>
<dbReference type="Proteomes" id="UP001501844">
    <property type="component" value="Unassembled WGS sequence"/>
</dbReference>
<accession>A0ABP8FZX5</accession>
<evidence type="ECO:0008006" key="4">
    <source>
        <dbReference type="Google" id="ProtNLM"/>
    </source>
</evidence>
<organism evidence="2 3">
    <name type="scientific">Nibribacter koreensis</name>
    <dbReference type="NCBI Taxonomy" id="1084519"/>
    <lineage>
        <taxon>Bacteria</taxon>
        <taxon>Pseudomonadati</taxon>
        <taxon>Bacteroidota</taxon>
        <taxon>Cytophagia</taxon>
        <taxon>Cytophagales</taxon>
        <taxon>Hymenobacteraceae</taxon>
        <taxon>Nibribacter</taxon>
    </lineage>
</organism>
<gene>
    <name evidence="2" type="ORF">GCM10023183_34710</name>
</gene>
<keyword evidence="1" id="KW-0812">Transmembrane</keyword>
<dbReference type="EMBL" id="BAABGX010000003">
    <property type="protein sequence ID" value="GAA4314496.1"/>
    <property type="molecule type" value="Genomic_DNA"/>
</dbReference>
<evidence type="ECO:0000313" key="3">
    <source>
        <dbReference type="Proteomes" id="UP001501844"/>
    </source>
</evidence>
<keyword evidence="1" id="KW-1133">Transmembrane helix</keyword>
<comment type="caution">
    <text evidence="2">The sequence shown here is derived from an EMBL/GenBank/DDBJ whole genome shotgun (WGS) entry which is preliminary data.</text>
</comment>
<sequence length="193" mass="21578">MTLACGQALACDCPRVKEENWLPGVKKNINRTEFIFLGEVIRSNEKTFTLKVIDAFKGDIKADSILTGDSQRSGCLIIPNEGFWIIYANSVEGKLIEISLCGISRELTGLTTSTPPLVLEKASNASIDYEEYQNLHQITLVKNWVNEYALLTAYRNRQQKKVQPVSSKDYLAYLAIGLSAMAIVLSVVSMRRR</sequence>
<protein>
    <recommendedName>
        <fullName evidence="4">Tissue inhibitor of metalloproteinase</fullName>
    </recommendedName>
</protein>
<evidence type="ECO:0000256" key="1">
    <source>
        <dbReference type="SAM" id="Phobius"/>
    </source>
</evidence>
<feature type="transmembrane region" description="Helical" evidence="1">
    <location>
        <begin position="170"/>
        <end position="188"/>
    </location>
</feature>
<reference evidence="3" key="1">
    <citation type="journal article" date="2019" name="Int. J. Syst. Evol. Microbiol.">
        <title>The Global Catalogue of Microorganisms (GCM) 10K type strain sequencing project: providing services to taxonomists for standard genome sequencing and annotation.</title>
        <authorList>
            <consortium name="The Broad Institute Genomics Platform"/>
            <consortium name="The Broad Institute Genome Sequencing Center for Infectious Disease"/>
            <person name="Wu L."/>
            <person name="Ma J."/>
        </authorList>
    </citation>
    <scope>NUCLEOTIDE SEQUENCE [LARGE SCALE GENOMIC DNA]</scope>
    <source>
        <strain evidence="3">JCM 17917</strain>
    </source>
</reference>
<evidence type="ECO:0000313" key="2">
    <source>
        <dbReference type="EMBL" id="GAA4314496.1"/>
    </source>
</evidence>
<keyword evidence="3" id="KW-1185">Reference proteome</keyword>